<comment type="function">
    <text evidence="7">Possible subunit of a heme lyase.</text>
</comment>
<dbReference type="EMBL" id="AUXW01000124">
    <property type="protein sequence ID" value="KKE84665.1"/>
    <property type="molecule type" value="Genomic_DNA"/>
</dbReference>
<keyword evidence="7" id="KW-0812">Transmembrane</keyword>
<dbReference type="PANTHER" id="PTHR47870">
    <property type="entry name" value="CYTOCHROME C-TYPE BIOGENESIS PROTEIN CCMH"/>
    <property type="match status" value="1"/>
</dbReference>
<dbReference type="GO" id="GO:0005886">
    <property type="term" value="C:plasma membrane"/>
    <property type="evidence" value="ECO:0007669"/>
    <property type="project" value="TreeGrafter"/>
</dbReference>
<dbReference type="Proteomes" id="UP000033434">
    <property type="component" value="Unassembled WGS sequence"/>
</dbReference>
<reference evidence="9 10" key="1">
    <citation type="journal article" date="2015" name="BMC Genomics">
        <title>Genome mining reveals unlocked bioactive potential of marine Gram-negative bacteria.</title>
        <authorList>
            <person name="Machado H."/>
            <person name="Sonnenschein E.C."/>
            <person name="Melchiorsen J."/>
            <person name="Gram L."/>
        </authorList>
    </citation>
    <scope>NUCLEOTIDE SEQUENCE [LARGE SCALE GENOMIC DNA]</scope>
    <source>
        <strain evidence="9 10">S4054</strain>
    </source>
</reference>
<keyword evidence="3 7" id="KW-0479">Metal-binding</keyword>
<gene>
    <name evidence="9" type="ORF">N479_08120</name>
</gene>
<name>A0A0F6AEN8_9GAMM</name>
<comment type="similarity">
    <text evidence="1 7">Belongs to the CcmH/CycL/Ccl2/NrfF family.</text>
</comment>
<feature type="signal peptide" evidence="7">
    <location>
        <begin position="1"/>
        <end position="23"/>
    </location>
</feature>
<evidence type="ECO:0000256" key="7">
    <source>
        <dbReference type="RuleBase" id="RU364112"/>
    </source>
</evidence>
<dbReference type="PANTHER" id="PTHR47870:SF1">
    <property type="entry name" value="CYTOCHROME C-TYPE BIOGENESIS PROTEIN CCMH"/>
    <property type="match status" value="1"/>
</dbReference>
<dbReference type="PATRIC" id="fig|1129367.4.peg.1380"/>
<accession>A0A0F6AEN8</accession>
<dbReference type="GO" id="GO:0017004">
    <property type="term" value="P:cytochrome complex assembly"/>
    <property type="evidence" value="ECO:0007669"/>
    <property type="project" value="UniProtKB-KW"/>
</dbReference>
<dbReference type="CDD" id="cd16378">
    <property type="entry name" value="CcmH_N"/>
    <property type="match status" value="1"/>
</dbReference>
<keyword evidence="6 7" id="KW-0408">Iron</keyword>
<keyword evidence="2 7" id="KW-0349">Heme</keyword>
<keyword evidence="7" id="KW-0472">Membrane</keyword>
<dbReference type="FunFam" id="1.10.8.640:FF:000001">
    <property type="entry name" value="Cytochrome c-type biogenesis protein"/>
    <property type="match status" value="1"/>
</dbReference>
<feature type="chain" id="PRO_5011020636" description="Cytochrome c-type biogenesis protein" evidence="7">
    <location>
        <begin position="24"/>
        <end position="159"/>
    </location>
</feature>
<keyword evidence="4 7" id="KW-0732">Signal</keyword>
<proteinExistence type="inferred from homology"/>
<dbReference type="InterPro" id="IPR038297">
    <property type="entry name" value="CcmH/CycL/NrfF/Ccl2_sf"/>
</dbReference>
<dbReference type="Pfam" id="PF03918">
    <property type="entry name" value="CcmH"/>
    <property type="match status" value="1"/>
</dbReference>
<sequence length="159" mass="18312">MMKIRVVFLLVMALLLSAAVVNAAEDEYEFKNAEQAQTFKELTLELRCPKCQNQNIADSDAIVAKDLRDKVLTLVHEGNSKQEVIDYMIDRYGYFVHYQPPVTPATIILWVLPVIIVVLGFGFIVFRQKKAAIKQPWSAADDKRLEQLIAQYQRKERQQ</sequence>
<dbReference type="Gene3D" id="1.10.8.640">
    <property type="entry name" value="Cytochrome C biogenesis protein"/>
    <property type="match status" value="1"/>
</dbReference>
<evidence type="ECO:0000256" key="6">
    <source>
        <dbReference type="ARBA" id="ARBA00023004"/>
    </source>
</evidence>
<dbReference type="AlphaFoldDB" id="A0A0F6AEN8"/>
<keyword evidence="7" id="KW-1133">Transmembrane helix</keyword>
<evidence type="ECO:0000256" key="5">
    <source>
        <dbReference type="ARBA" id="ARBA00022748"/>
    </source>
</evidence>
<evidence type="ECO:0000313" key="9">
    <source>
        <dbReference type="EMBL" id="KKE84665.1"/>
    </source>
</evidence>
<comment type="caution">
    <text evidence="9">The sequence shown here is derived from an EMBL/GenBank/DDBJ whole genome shotgun (WGS) entry which is preliminary data.</text>
</comment>
<feature type="transmembrane region" description="Helical" evidence="7">
    <location>
        <begin position="107"/>
        <end position="126"/>
    </location>
</feature>
<protein>
    <recommendedName>
        <fullName evidence="7">Cytochrome c-type biogenesis protein</fullName>
    </recommendedName>
</protein>
<evidence type="ECO:0000259" key="8">
    <source>
        <dbReference type="Pfam" id="PF03918"/>
    </source>
</evidence>
<evidence type="ECO:0000256" key="4">
    <source>
        <dbReference type="ARBA" id="ARBA00022729"/>
    </source>
</evidence>
<organism evidence="9 10">
    <name type="scientific">Pseudoalteromonas luteoviolacea S4054</name>
    <dbReference type="NCBI Taxonomy" id="1129367"/>
    <lineage>
        <taxon>Bacteria</taxon>
        <taxon>Pseudomonadati</taxon>
        <taxon>Pseudomonadota</taxon>
        <taxon>Gammaproteobacteria</taxon>
        <taxon>Alteromonadales</taxon>
        <taxon>Pseudoalteromonadaceae</taxon>
        <taxon>Pseudoalteromonas</taxon>
    </lineage>
</organism>
<evidence type="ECO:0000256" key="3">
    <source>
        <dbReference type="ARBA" id="ARBA00022723"/>
    </source>
</evidence>
<dbReference type="InterPro" id="IPR051263">
    <property type="entry name" value="C-type_cytochrome_biogenesis"/>
</dbReference>
<feature type="domain" description="CcmH/CycL/Ccl2/NrfF N-terminal" evidence="8">
    <location>
        <begin position="12"/>
        <end position="148"/>
    </location>
</feature>
<evidence type="ECO:0000256" key="2">
    <source>
        <dbReference type="ARBA" id="ARBA00022617"/>
    </source>
</evidence>
<evidence type="ECO:0000256" key="1">
    <source>
        <dbReference type="ARBA" id="ARBA00010342"/>
    </source>
</evidence>
<dbReference type="GO" id="GO:0046872">
    <property type="term" value="F:metal ion binding"/>
    <property type="evidence" value="ECO:0007669"/>
    <property type="project" value="UniProtKB-KW"/>
</dbReference>
<keyword evidence="5" id="KW-0201">Cytochrome c-type biogenesis</keyword>
<dbReference type="InterPro" id="IPR005616">
    <property type="entry name" value="CcmH/CycL/Ccl2/NrfF_N"/>
</dbReference>
<evidence type="ECO:0000313" key="10">
    <source>
        <dbReference type="Proteomes" id="UP000033434"/>
    </source>
</evidence>